<dbReference type="Gene3D" id="3.40.50.300">
    <property type="entry name" value="P-loop containing nucleotide triphosphate hydrolases"/>
    <property type="match status" value="1"/>
</dbReference>
<protein>
    <submittedName>
        <fullName evidence="1">Uncharacterized protein</fullName>
    </submittedName>
</protein>
<accession>A0A6C0IUY4</accession>
<proteinExistence type="predicted"/>
<name>A0A6C0IUY4_9ZZZZ</name>
<dbReference type="EMBL" id="MN740271">
    <property type="protein sequence ID" value="QHT97091.1"/>
    <property type="molecule type" value="Genomic_DNA"/>
</dbReference>
<dbReference type="InterPro" id="IPR027417">
    <property type="entry name" value="P-loop_NTPase"/>
</dbReference>
<dbReference type="AlphaFoldDB" id="A0A6C0IUY4"/>
<sequence>MKDIGLYTENQPYILAMEDADRSTLFKNRWDDDRGITMNCLLNAIDGLVESHGRLLFITALLRPGRIDKEVNIDLCDYDQLQRMFIHCCSISFSHMHALRTHIGRGDNFDPQFQHMKNNITRWQ</sequence>
<dbReference type="SUPFAM" id="SSF52540">
    <property type="entry name" value="P-loop containing nucleoside triphosphate hydrolases"/>
    <property type="match status" value="1"/>
</dbReference>
<evidence type="ECO:0000313" key="1">
    <source>
        <dbReference type="EMBL" id="QHT97091.1"/>
    </source>
</evidence>
<organism evidence="1">
    <name type="scientific">viral metagenome</name>
    <dbReference type="NCBI Taxonomy" id="1070528"/>
    <lineage>
        <taxon>unclassified sequences</taxon>
        <taxon>metagenomes</taxon>
        <taxon>organismal metagenomes</taxon>
    </lineage>
</organism>
<reference evidence="1" key="1">
    <citation type="journal article" date="2020" name="Nature">
        <title>Giant virus diversity and host interactions through global metagenomics.</title>
        <authorList>
            <person name="Schulz F."/>
            <person name="Roux S."/>
            <person name="Paez-Espino D."/>
            <person name="Jungbluth S."/>
            <person name="Walsh D.A."/>
            <person name="Denef V.J."/>
            <person name="McMahon K.D."/>
            <person name="Konstantinidis K.T."/>
            <person name="Eloe-Fadrosh E.A."/>
            <person name="Kyrpides N.C."/>
            <person name="Woyke T."/>
        </authorList>
    </citation>
    <scope>NUCLEOTIDE SEQUENCE</scope>
    <source>
        <strain evidence="1">GVMAG-M-3300024510-1</strain>
    </source>
</reference>